<feature type="region of interest" description="Disordered" evidence="1">
    <location>
        <begin position="473"/>
        <end position="494"/>
    </location>
</feature>
<dbReference type="Proteomes" id="UP000258309">
    <property type="component" value="Unassembled WGS sequence"/>
</dbReference>
<protein>
    <submittedName>
        <fullName evidence="2">Uncharacterized protein</fullName>
    </submittedName>
</protein>
<name>A0A3E2H9W0_SCYLI</name>
<organism evidence="2 3">
    <name type="scientific">Scytalidium lignicola</name>
    <name type="common">Hyphomycete</name>
    <dbReference type="NCBI Taxonomy" id="5539"/>
    <lineage>
        <taxon>Eukaryota</taxon>
        <taxon>Fungi</taxon>
        <taxon>Dikarya</taxon>
        <taxon>Ascomycota</taxon>
        <taxon>Pezizomycotina</taxon>
        <taxon>Leotiomycetes</taxon>
        <taxon>Leotiomycetes incertae sedis</taxon>
        <taxon>Scytalidium</taxon>
    </lineage>
</organism>
<gene>
    <name evidence="2" type="ORF">B7463_g6121</name>
</gene>
<evidence type="ECO:0000256" key="1">
    <source>
        <dbReference type="SAM" id="MobiDB-lite"/>
    </source>
</evidence>
<proteinExistence type="predicted"/>
<evidence type="ECO:0000313" key="3">
    <source>
        <dbReference type="Proteomes" id="UP000258309"/>
    </source>
</evidence>
<sequence length="679" mass="75690">MSRKCNKRPLSKLNTSLANNKNTAEIDEEDNRDIFEVCFPERKKTATLKRTKSLLSTQRRFAGSKSQSVFEGEKGLQSGTLDVHLEVENLEPADCKPTKRHGQTNLLLNSTITKPLSFLETEISKLPTQNLIPSHKPIITTSEKVKNRSDGLTKTTLDTLAAFRYNARTTNSSSMIQNARPVQKLYEPKENNLDISVSDLTDTGEPCSNYDAVSNGSSIPDPLFDMMKYGVDSLMQKETFKHSPDTGTSSLGSNTISRPQRKTSIEPTTHKPCLKQSSCGGSAGAMNFVDMCYGMSKYPGSDKIPPNRHSNKVPAISELNDSVLDEGIADDDMLSLFDNIPVMSQSKSISKRQNEVCGVSHIINNSTLESSDVNHHRPMQHDLWSPKCSPKPFPIINSTVLPSISDGLDAEYQFEIEDEEEMLKVLGTEICARENLAPSSSPSITFNQSVTLETPPRANCLDFLSSSMIKAQSSWSRSPNPTGLPTPVSSSKKFQANTVPEADYAVYSRTSTSHLSKLSLRRETLKPFARPNFPTPVFDRCPVMGITSRTILRTCFRIGEMLREGGRCNAKKQSAIIELYTRVIFSSREPKIMKQHFKFADLFHDRPPFPSGVILNYNTTGLMEIETSRFLEGESVLARCLGTLQKDPKDETWTFHVTNIRETNWSEIAMTKRVICGQI</sequence>
<keyword evidence="3" id="KW-1185">Reference proteome</keyword>
<feature type="region of interest" description="Disordered" evidence="1">
    <location>
        <begin position="240"/>
        <end position="276"/>
    </location>
</feature>
<comment type="caution">
    <text evidence="2">The sequence shown here is derived from an EMBL/GenBank/DDBJ whole genome shotgun (WGS) entry which is preliminary data.</text>
</comment>
<accession>A0A3E2H9W0</accession>
<feature type="non-terminal residue" evidence="2">
    <location>
        <position position="679"/>
    </location>
</feature>
<dbReference type="EMBL" id="NCSJ02000106">
    <property type="protein sequence ID" value="RFU30194.1"/>
    <property type="molecule type" value="Genomic_DNA"/>
</dbReference>
<reference evidence="2 3" key="1">
    <citation type="submission" date="2018-05" db="EMBL/GenBank/DDBJ databases">
        <title>Draft genome sequence of Scytalidium lignicola DSM 105466, a ubiquitous saprotrophic fungus.</title>
        <authorList>
            <person name="Buettner E."/>
            <person name="Gebauer A.M."/>
            <person name="Hofrichter M."/>
            <person name="Liers C."/>
            <person name="Kellner H."/>
        </authorList>
    </citation>
    <scope>NUCLEOTIDE SEQUENCE [LARGE SCALE GENOMIC DNA]</scope>
    <source>
        <strain evidence="2 3">DSM 105466</strain>
    </source>
</reference>
<feature type="non-terminal residue" evidence="2">
    <location>
        <position position="1"/>
    </location>
</feature>
<evidence type="ECO:0000313" key="2">
    <source>
        <dbReference type="EMBL" id="RFU30194.1"/>
    </source>
</evidence>
<dbReference type="OrthoDB" id="5397183at2759"/>
<dbReference type="AlphaFoldDB" id="A0A3E2H9W0"/>
<feature type="compositionally biased region" description="Polar residues" evidence="1">
    <location>
        <begin position="245"/>
        <end position="258"/>
    </location>
</feature>